<feature type="transmembrane region" description="Helical" evidence="1">
    <location>
        <begin position="215"/>
        <end position="234"/>
    </location>
</feature>
<dbReference type="Proteomes" id="UP000019116">
    <property type="component" value="Chromosome 7D"/>
</dbReference>
<feature type="transmembrane region" description="Helical" evidence="1">
    <location>
        <begin position="182"/>
        <end position="203"/>
    </location>
</feature>
<dbReference type="Pfam" id="PF22932">
    <property type="entry name" value="Ubiq_DUF_assoc"/>
    <property type="match status" value="1"/>
</dbReference>
<dbReference type="InterPro" id="IPR054726">
    <property type="entry name" value="Ubiq_DUF569-assoc"/>
</dbReference>
<dbReference type="AlphaFoldDB" id="A0A3B6T9T1"/>
<evidence type="ECO:0000259" key="3">
    <source>
        <dbReference type="Pfam" id="PF22932"/>
    </source>
</evidence>
<name>A0A3B6T9T1_WHEAT</name>
<protein>
    <submittedName>
        <fullName evidence="4">Uncharacterized protein</fullName>
    </submittedName>
</protein>
<dbReference type="PANTHER" id="PTHR31205:SF82">
    <property type="entry name" value="DUF569 DOMAIN-CONTAINING PROTEIN"/>
    <property type="match status" value="1"/>
</dbReference>
<dbReference type="STRING" id="4565.A0A3B6T9T1"/>
<dbReference type="Gramene" id="TraesCS7D02G109600.1">
    <property type="protein sequence ID" value="TraesCS7D02G109600.1"/>
    <property type="gene ID" value="TraesCS7D02G109600"/>
</dbReference>
<dbReference type="InterPro" id="IPR007679">
    <property type="entry name" value="DUF569"/>
</dbReference>
<keyword evidence="1" id="KW-0812">Transmembrane</keyword>
<feature type="domain" description="DUF569" evidence="2">
    <location>
        <begin position="1"/>
        <end position="133"/>
    </location>
</feature>
<evidence type="ECO:0000313" key="5">
    <source>
        <dbReference type="Proteomes" id="UP000019116"/>
    </source>
</evidence>
<dbReference type="Gene3D" id="2.80.10.50">
    <property type="match status" value="1"/>
</dbReference>
<accession>A0A3B6T9T1</accession>
<dbReference type="CDD" id="cd23340">
    <property type="entry name" value="beta-trefoil_FSCN_ACP-like"/>
    <property type="match status" value="1"/>
</dbReference>
<proteinExistence type="predicted"/>
<dbReference type="OrthoDB" id="10274334at2759"/>
<dbReference type="Pfam" id="PF04601">
    <property type="entry name" value="DUF569"/>
    <property type="match status" value="1"/>
</dbReference>
<evidence type="ECO:0000259" key="2">
    <source>
        <dbReference type="Pfam" id="PF04601"/>
    </source>
</evidence>
<keyword evidence="1" id="KW-1133">Transmembrane helix</keyword>
<organism evidence="4">
    <name type="scientific">Triticum aestivum</name>
    <name type="common">Wheat</name>
    <dbReference type="NCBI Taxonomy" id="4565"/>
    <lineage>
        <taxon>Eukaryota</taxon>
        <taxon>Viridiplantae</taxon>
        <taxon>Streptophyta</taxon>
        <taxon>Embryophyta</taxon>
        <taxon>Tracheophyta</taxon>
        <taxon>Spermatophyta</taxon>
        <taxon>Magnoliopsida</taxon>
        <taxon>Liliopsida</taxon>
        <taxon>Poales</taxon>
        <taxon>Poaceae</taxon>
        <taxon>BOP clade</taxon>
        <taxon>Pooideae</taxon>
        <taxon>Triticodae</taxon>
        <taxon>Triticeae</taxon>
        <taxon>Triticinae</taxon>
        <taxon>Triticum</taxon>
    </lineage>
</organism>
<reference evidence="4" key="1">
    <citation type="submission" date="2018-08" db="EMBL/GenBank/DDBJ databases">
        <authorList>
            <person name="Rossello M."/>
        </authorList>
    </citation>
    <scope>NUCLEOTIDE SEQUENCE [LARGE SCALE GENOMIC DNA]</scope>
    <source>
        <strain evidence="4">cv. Chinese Spring</strain>
    </source>
</reference>
<evidence type="ECO:0000256" key="1">
    <source>
        <dbReference type="SAM" id="Phobius"/>
    </source>
</evidence>
<dbReference type="Gramene" id="TraesWEE_scaffold_041567_01G000100.1">
    <property type="protein sequence ID" value="TraesWEE_scaffold_041567_01G000100.1"/>
    <property type="gene ID" value="TraesWEE_scaffold_041567_01G000100"/>
</dbReference>
<gene>
    <name evidence="4" type="primary">LOC123169069</name>
</gene>
<feature type="domain" description="DUF569" evidence="3">
    <location>
        <begin position="228"/>
        <end position="290"/>
    </location>
</feature>
<sequence>MEQFHHGQHVRLRSRVHGTYLHADEDGHGVSLHHRRASMNAAWAVHLHQFQNAQYLLLHSAAYGRYLAATDAPAPLGHRGLRVEQRNYNHPEVDALVWQAILSESGEEVYLRHIGGRRLRANGRHWNTDASVDYADDLDNISRKMLWVVEDIPAREVAPPLPRPTGVSPPCPFLDLRELSSVLAKFALLGFFDLMMVLCDYGLQLPHLTLRSRLIMYVLPTVYGALLARGTFVFRGRSVFRLRKELARQLGVFVNVEVSDLFMCLPTQDGRLFPLVVDLPRSGQTLHIIVAVAGTPAQAALRYADVDA</sequence>
<reference evidence="4" key="2">
    <citation type="submission" date="2018-10" db="UniProtKB">
        <authorList>
            <consortium name="EnsemblPlants"/>
        </authorList>
    </citation>
    <scope>IDENTIFICATION</scope>
</reference>
<keyword evidence="1" id="KW-0472">Membrane</keyword>
<dbReference type="Gramene" id="TraesCAD_scaffold_072584_01G000100.1">
    <property type="protein sequence ID" value="TraesCAD_scaffold_072584_01G000100.1"/>
    <property type="gene ID" value="TraesCAD_scaffold_072584_01G000100"/>
</dbReference>
<dbReference type="InterPro" id="IPR008999">
    <property type="entry name" value="Actin-crosslinking"/>
</dbReference>
<dbReference type="Gramene" id="TraesCLE_scaffold_072365_01G000100.1">
    <property type="protein sequence ID" value="TraesCLE_scaffold_072365_01G000100.1"/>
    <property type="gene ID" value="TraesCLE_scaffold_072365_01G000100"/>
</dbReference>
<dbReference type="PANTHER" id="PTHR31205">
    <property type="entry name" value="ACTIN CROSS-LINKING PROTEIN (DUF569)"/>
    <property type="match status" value="1"/>
</dbReference>
<keyword evidence="5" id="KW-1185">Reference proteome</keyword>
<evidence type="ECO:0000313" key="4">
    <source>
        <dbReference type="EnsemblPlants" id="TraesCS7D02G109600.1"/>
    </source>
</evidence>
<dbReference type="EnsemblPlants" id="TraesCS7D02G109600.1">
    <property type="protein sequence ID" value="TraesCS7D02G109600.1"/>
    <property type="gene ID" value="TraesCS7D02G109600"/>
</dbReference>
<dbReference type="Gramene" id="TraesCS7D03G0247500.1">
    <property type="protein sequence ID" value="TraesCS7D03G0247500.1.CDS"/>
    <property type="gene ID" value="TraesCS7D03G0247500"/>
</dbReference>
<dbReference type="Gramene" id="TraesROB_scaffold_023788_01G000600.1">
    <property type="protein sequence ID" value="TraesROB_scaffold_023788_01G000600.1"/>
    <property type="gene ID" value="TraesROB_scaffold_023788_01G000600"/>
</dbReference>
<dbReference type="SUPFAM" id="SSF50405">
    <property type="entry name" value="Actin-crosslinking proteins"/>
    <property type="match status" value="1"/>
</dbReference>